<evidence type="ECO:0000259" key="5">
    <source>
        <dbReference type="Pfam" id="PF09368"/>
    </source>
</evidence>
<gene>
    <name evidence="6" type="ORF">GNLVRS02_ARAD1C41338g</name>
</gene>
<proteinExistence type="inferred from homology"/>
<feature type="region of interest" description="Disordered" evidence="4">
    <location>
        <begin position="303"/>
        <end position="397"/>
    </location>
</feature>
<feature type="compositionally biased region" description="Basic residues" evidence="4">
    <location>
        <begin position="350"/>
        <end position="360"/>
    </location>
</feature>
<dbReference type="PANTHER" id="PTHR13237:SF8">
    <property type="entry name" value="SOMETHING ABOUT SILENCING PROTEIN 10"/>
    <property type="match status" value="1"/>
</dbReference>
<evidence type="ECO:0000256" key="4">
    <source>
        <dbReference type="SAM" id="MobiDB-lite"/>
    </source>
</evidence>
<feature type="compositionally biased region" description="Acidic residues" evidence="4">
    <location>
        <begin position="366"/>
        <end position="378"/>
    </location>
</feature>
<evidence type="ECO:0000256" key="1">
    <source>
        <dbReference type="ARBA" id="ARBA00004123"/>
    </source>
</evidence>
<feature type="compositionally biased region" description="Acidic residues" evidence="4">
    <location>
        <begin position="65"/>
        <end position="83"/>
    </location>
</feature>
<dbReference type="GO" id="GO:0032040">
    <property type="term" value="C:small-subunit processome"/>
    <property type="evidence" value="ECO:0007669"/>
    <property type="project" value="TreeGrafter"/>
</dbReference>
<sequence>MARKSRSQTKAPREETWDDPEMDEVDAFHDNQEKVLLDQANQGRVQYEELEPSDEEVLALSQSESSDEEDDQDAEEYDMDDAELYGTEQKVPGDDEQGWGRSRANYYGADEVEDEEDAKLEEEEALRLQQKHLNAMSREDYYEDDDLEGWKQSVKETEDALVTQAYEQLPDQDFSQLDESERIALLKSAYPELVPLSQELTSLSKQLPEYEANRHHSKANQIKFTALNCYLGTISAYFGLFISRVCEKDRTSFKDHPIMEGILKAKEVWRVAQELDDTPQEISDDESAKQAAIESDEFASAAEDFDNANISSDEDELPVQERTKRKASDSQSESEQDSEDEFDITVPASRKTRPAKKKKRTVADYGDADVLDEIEQEEKETRKKSIRFYTSKIAQKDNQMREMLEGDADVPYKERLYERQKRLLEEARQRGLRSENGDDEADKFSDTSDVSDNEHDSDDIGDGEADIYMKSKLASKQKKEDRRKTHELAVKAAKEGKLAELEDAITDENGKRAINYQILKNKGLTPKRNKDNRNARVKKRKKYDKAQKKLKSVRQVYKAPESAYGGETTGIKKNVTRSVRFA</sequence>
<dbReference type="InterPro" id="IPR018972">
    <property type="entry name" value="Sas10_C_dom"/>
</dbReference>
<evidence type="ECO:0000256" key="3">
    <source>
        <dbReference type="ARBA" id="ARBA00023242"/>
    </source>
</evidence>
<feature type="compositionally biased region" description="Acidic residues" evidence="4">
    <location>
        <begin position="449"/>
        <end position="465"/>
    </location>
</feature>
<feature type="region of interest" description="Disordered" evidence="4">
    <location>
        <begin position="1"/>
        <end position="102"/>
    </location>
</feature>
<dbReference type="Pfam" id="PF09368">
    <property type="entry name" value="Sas10"/>
    <property type="match status" value="1"/>
</dbReference>
<dbReference type="GO" id="GO:0000462">
    <property type="term" value="P:maturation of SSU-rRNA from tricistronic rRNA transcript (SSU-rRNA, 5.8S rRNA, LSU-rRNA)"/>
    <property type="evidence" value="ECO:0007669"/>
    <property type="project" value="TreeGrafter"/>
</dbReference>
<feature type="compositionally biased region" description="Acidic residues" evidence="4">
    <location>
        <begin position="16"/>
        <end position="25"/>
    </location>
</feature>
<reference evidence="6" key="2">
    <citation type="submission" date="2014-06" db="EMBL/GenBank/DDBJ databases">
        <title>The complete genome of Blastobotrys (Arxula) adeninivorans LS3 - a yeast of biotechnological interest.</title>
        <authorList>
            <person name="Kunze G."/>
            <person name="Gaillardin C."/>
            <person name="Czernicka M."/>
            <person name="Durrens P."/>
            <person name="Martin T."/>
            <person name="Boer E."/>
            <person name="Gabaldon T."/>
            <person name="Cruz J."/>
            <person name="Talla E."/>
            <person name="Marck C."/>
            <person name="Goffeau A."/>
            <person name="Barbe V."/>
            <person name="Baret P."/>
            <person name="Baronian K."/>
            <person name="Beier S."/>
            <person name="Bleykasten C."/>
            <person name="Bode R."/>
            <person name="Casaregola S."/>
            <person name="Despons L."/>
            <person name="Fairhead C."/>
            <person name="Giersberg M."/>
            <person name="Gierski P."/>
            <person name="Hahnel U."/>
            <person name="Hartmann A."/>
            <person name="Jankowska D."/>
            <person name="Jubin C."/>
            <person name="Jung P."/>
            <person name="Lafontaine I."/>
            <person name="Leh-Louis V."/>
            <person name="Lemaire M."/>
            <person name="Marcet-Houben M."/>
            <person name="Mascher M."/>
            <person name="Morel G."/>
            <person name="Richard G.-F."/>
            <person name="Riechen J."/>
            <person name="Sacerdot C."/>
            <person name="Sarkar A."/>
            <person name="Savel G."/>
            <person name="Schacherer J."/>
            <person name="Sherman D."/>
            <person name="Straub M.-L."/>
            <person name="Stein N."/>
            <person name="Thierry A."/>
            <person name="Trautwein-Schult A."/>
            <person name="Westhof E."/>
            <person name="Worch S."/>
            <person name="Dujon B."/>
            <person name="Souciet J.-L."/>
            <person name="Wincker P."/>
            <person name="Scholz U."/>
            <person name="Neuveglise N."/>
        </authorList>
    </citation>
    <scope>NUCLEOTIDE SEQUENCE</scope>
    <source>
        <strain evidence="6">LS3</strain>
    </source>
</reference>
<dbReference type="PANTHER" id="PTHR13237">
    <property type="entry name" value="SOMETHING ABOUT SILENCING PROTEIN 10-RELATED"/>
    <property type="match status" value="1"/>
</dbReference>
<dbReference type="AlphaFoldDB" id="A0A060T3P3"/>
<feature type="compositionally biased region" description="Basic residues" evidence="4">
    <location>
        <begin position="535"/>
        <end position="552"/>
    </location>
</feature>
<feature type="compositionally biased region" description="Basic and acidic residues" evidence="4">
    <location>
        <begin position="427"/>
        <end position="446"/>
    </location>
</feature>
<feature type="domain" description="Sas10 C-terminal" evidence="5">
    <location>
        <begin position="508"/>
        <end position="581"/>
    </location>
</feature>
<dbReference type="PhylomeDB" id="A0A060T3P3"/>
<feature type="compositionally biased region" description="Acidic residues" evidence="4">
    <location>
        <begin position="332"/>
        <end position="343"/>
    </location>
</feature>
<name>A0A060T3P3_BLAAD</name>
<feature type="compositionally biased region" description="Basic and acidic residues" evidence="4">
    <location>
        <begin position="319"/>
        <end position="328"/>
    </location>
</feature>
<feature type="region of interest" description="Disordered" evidence="4">
    <location>
        <begin position="427"/>
        <end position="487"/>
    </location>
</feature>
<evidence type="ECO:0000256" key="2">
    <source>
        <dbReference type="ARBA" id="ARBA00010979"/>
    </source>
</evidence>
<comment type="subcellular location">
    <subcellularLocation>
        <location evidence="1">Nucleus</location>
    </subcellularLocation>
</comment>
<feature type="compositionally biased region" description="Acidic residues" evidence="4">
    <location>
        <begin position="48"/>
        <end position="57"/>
    </location>
</feature>
<feature type="compositionally biased region" description="Basic and acidic residues" evidence="4">
    <location>
        <begin position="26"/>
        <end position="36"/>
    </location>
</feature>
<accession>A0A060T3P3</accession>
<keyword evidence="3" id="KW-0539">Nucleus</keyword>
<organism evidence="6">
    <name type="scientific">Blastobotrys adeninivorans</name>
    <name type="common">Yeast</name>
    <name type="synonym">Arxula adeninivorans</name>
    <dbReference type="NCBI Taxonomy" id="409370"/>
    <lineage>
        <taxon>Eukaryota</taxon>
        <taxon>Fungi</taxon>
        <taxon>Dikarya</taxon>
        <taxon>Ascomycota</taxon>
        <taxon>Saccharomycotina</taxon>
        <taxon>Dipodascomycetes</taxon>
        <taxon>Dipodascales</taxon>
        <taxon>Trichomonascaceae</taxon>
        <taxon>Blastobotrys</taxon>
    </lineage>
</organism>
<comment type="similarity">
    <text evidence="2">Belongs to the SAS10 family.</text>
</comment>
<dbReference type="EMBL" id="HG937693">
    <property type="protein sequence ID" value="CDP35695.1"/>
    <property type="molecule type" value="Genomic_DNA"/>
</dbReference>
<reference evidence="6" key="1">
    <citation type="submission" date="2014-02" db="EMBL/GenBank/DDBJ databases">
        <authorList>
            <person name="Genoscope - CEA"/>
        </authorList>
    </citation>
    <scope>NUCLEOTIDE SEQUENCE</scope>
    <source>
        <strain evidence="6">LS3</strain>
    </source>
</reference>
<feature type="compositionally biased region" description="Basic and acidic residues" evidence="4">
    <location>
        <begin position="477"/>
        <end position="487"/>
    </location>
</feature>
<feature type="region of interest" description="Disordered" evidence="4">
    <location>
        <begin position="523"/>
        <end position="555"/>
    </location>
</feature>
<protein>
    <submittedName>
        <fullName evidence="6">ARAD1C41338p</fullName>
    </submittedName>
</protein>
<evidence type="ECO:0000313" key="6">
    <source>
        <dbReference type="EMBL" id="CDP35695.1"/>
    </source>
</evidence>